<dbReference type="Proteomes" id="UP000779233">
    <property type="component" value="Unassembled WGS sequence"/>
</dbReference>
<feature type="region of interest" description="Disordered" evidence="1">
    <location>
        <begin position="299"/>
        <end position="329"/>
    </location>
</feature>
<accession>A0A8S4HL92</accession>
<evidence type="ECO:0000256" key="1">
    <source>
        <dbReference type="SAM" id="MobiDB-lite"/>
    </source>
</evidence>
<protein>
    <submittedName>
        <fullName evidence="2">(malaria parasite P. vivax) hypothetical protein</fullName>
    </submittedName>
</protein>
<dbReference type="AlphaFoldDB" id="A0A8S4HL92"/>
<dbReference type="EMBL" id="CAJZCX010000013">
    <property type="protein sequence ID" value="CAG9482227.1"/>
    <property type="molecule type" value="Genomic_DNA"/>
</dbReference>
<evidence type="ECO:0000313" key="2">
    <source>
        <dbReference type="EMBL" id="CAG9482227.1"/>
    </source>
</evidence>
<gene>
    <name evidence="2" type="ORF">PVW1_040006600</name>
</gene>
<feature type="region of interest" description="Disordered" evidence="1">
    <location>
        <begin position="228"/>
        <end position="283"/>
    </location>
</feature>
<dbReference type="InterPro" id="IPR008780">
    <property type="entry name" value="Plasmodium_Vir"/>
</dbReference>
<dbReference type="Pfam" id="PF05795">
    <property type="entry name" value="Plasmodium_Vir"/>
    <property type="match status" value="1"/>
</dbReference>
<reference evidence="2" key="1">
    <citation type="submission" date="2021-09" db="EMBL/GenBank/DDBJ databases">
        <authorList>
            <consortium name="Pathogen Informatics"/>
        </authorList>
    </citation>
    <scope>NUCLEOTIDE SEQUENCE</scope>
    <source>
        <strain evidence="2">PvW1</strain>
    </source>
</reference>
<feature type="compositionally biased region" description="Basic and acidic residues" evidence="1">
    <location>
        <begin position="228"/>
        <end position="260"/>
    </location>
</feature>
<dbReference type="VEuPathDB" id="PlasmoDB:PVPAM_040011600"/>
<feature type="compositionally biased region" description="Polar residues" evidence="1">
    <location>
        <begin position="274"/>
        <end position="283"/>
    </location>
</feature>
<comment type="caution">
    <text evidence="2">The sequence shown here is derived from an EMBL/GenBank/DDBJ whole genome shotgun (WGS) entry which is preliminary data.</text>
</comment>
<evidence type="ECO:0000313" key="3">
    <source>
        <dbReference type="Proteomes" id="UP000779233"/>
    </source>
</evidence>
<organism evidence="2 3">
    <name type="scientific">Plasmodium vivax</name>
    <name type="common">malaria parasite P. vivax</name>
    <dbReference type="NCBI Taxonomy" id="5855"/>
    <lineage>
        <taxon>Eukaryota</taxon>
        <taxon>Sar</taxon>
        <taxon>Alveolata</taxon>
        <taxon>Apicomplexa</taxon>
        <taxon>Aconoidasida</taxon>
        <taxon>Haemosporida</taxon>
        <taxon>Plasmodiidae</taxon>
        <taxon>Plasmodium</taxon>
        <taxon>Plasmodium (Plasmodium)</taxon>
    </lineage>
</organism>
<sequence length="446" mass="52687">MEECTGHSGDYLTYPCYTRLNYYLNKTVTLSKENEEKLKNVVSNMTYRDYNMKSIPFIFKKIGTFLTGDYAFGYIGQEPSCIYVNYWLNKELRTLYYNEGKHQFDVFKDFSDKFTIKRGKNIRNSCRTYMEFYDDVKWNRIKFLYEWYEKFEKYIYYSKHKSESQCSEITILRKEFNDFIDKNNEEEKLMDKLIKFKDLLPKNLSEINRKCKDEKDYFHYPPKHLQKLEQQRRAAEQEAQEQQRRAAEQEAQEQQRRAAEQQRAQSQSHERTLLTISPNGEPTQQLIDISIEDPLLEKHSSPLERSQSQRHEYSEGQEFRDSTQFTSNPLRQDQRILEYTEVRNMELENENMPPDFKPGVFGTLRNTFTVVLGEIDPVPVVGVSGGMGALFLLFRYTPVGAFFRGGRGRAHRIPRSFNGQFLGGFPGYEDYDVGHIGYGPMNPLAE</sequence>
<proteinExistence type="predicted"/>
<feature type="compositionally biased region" description="Basic and acidic residues" evidence="1">
    <location>
        <begin position="299"/>
        <end position="321"/>
    </location>
</feature>
<name>A0A8S4HL92_PLAVI</name>